<dbReference type="EMBL" id="CM007386">
    <property type="protein sequence ID" value="ONK66691.1"/>
    <property type="molecule type" value="Genomic_DNA"/>
</dbReference>
<feature type="domain" description="Syntaxin-5 N-terminal Sly1p-binding" evidence="1">
    <location>
        <begin position="8"/>
        <end position="26"/>
    </location>
</feature>
<sequence length="190" mass="21099">MYSRSAKSSYRDRTQEFLTATERLKKTIPSHQPNAQFGNSAVNAAEGPKSSAVSVHSEFNKRASKIGLGIHFTAYCCTSQVQYSDLVEVDRASILEKFRQSTSEWSQNINVLPGDCTESGNGDHKCTMIVVTDACLLSVVPREAPVSAHILINYELPTKKVYGNLYSDMDDMSLSCVAREEMLQQGNEYE</sequence>
<keyword evidence="3" id="KW-1185">Reference proteome</keyword>
<name>A0A5P1EQ62_ASPOF</name>
<evidence type="ECO:0000313" key="2">
    <source>
        <dbReference type="EMBL" id="ONK66691.1"/>
    </source>
</evidence>
<gene>
    <name evidence="2" type="ORF">A4U43_C06F10970</name>
</gene>
<accession>A0A5P1EQ62</accession>
<dbReference type="InterPro" id="IPR021538">
    <property type="entry name" value="Syntaxin-5_N"/>
</dbReference>
<dbReference type="Pfam" id="PF11416">
    <property type="entry name" value="Syntaxin-5_N"/>
    <property type="match status" value="1"/>
</dbReference>
<dbReference type="AlphaFoldDB" id="A0A5P1EQ62"/>
<protein>
    <recommendedName>
        <fullName evidence="1">Syntaxin-5 N-terminal Sly1p-binding domain-containing protein</fullName>
    </recommendedName>
</protein>
<organism evidence="2 3">
    <name type="scientific">Asparagus officinalis</name>
    <name type="common">Garden asparagus</name>
    <dbReference type="NCBI Taxonomy" id="4686"/>
    <lineage>
        <taxon>Eukaryota</taxon>
        <taxon>Viridiplantae</taxon>
        <taxon>Streptophyta</taxon>
        <taxon>Embryophyta</taxon>
        <taxon>Tracheophyta</taxon>
        <taxon>Spermatophyta</taxon>
        <taxon>Magnoliopsida</taxon>
        <taxon>Liliopsida</taxon>
        <taxon>Asparagales</taxon>
        <taxon>Asparagaceae</taxon>
        <taxon>Asparagoideae</taxon>
        <taxon>Asparagus</taxon>
    </lineage>
</organism>
<dbReference type="Gramene" id="ONK66691">
    <property type="protein sequence ID" value="ONK66691"/>
    <property type="gene ID" value="A4U43_C06F10970"/>
</dbReference>
<dbReference type="Proteomes" id="UP000243459">
    <property type="component" value="Chromosome 6"/>
</dbReference>
<evidence type="ECO:0000259" key="1">
    <source>
        <dbReference type="Pfam" id="PF11416"/>
    </source>
</evidence>
<reference evidence="3" key="1">
    <citation type="journal article" date="2017" name="Nat. Commun.">
        <title>The asparagus genome sheds light on the origin and evolution of a young Y chromosome.</title>
        <authorList>
            <person name="Harkess A."/>
            <person name="Zhou J."/>
            <person name="Xu C."/>
            <person name="Bowers J.E."/>
            <person name="Van der Hulst R."/>
            <person name="Ayyampalayam S."/>
            <person name="Mercati F."/>
            <person name="Riccardi P."/>
            <person name="McKain M.R."/>
            <person name="Kakrana A."/>
            <person name="Tang H."/>
            <person name="Ray J."/>
            <person name="Groenendijk J."/>
            <person name="Arikit S."/>
            <person name="Mathioni S.M."/>
            <person name="Nakano M."/>
            <person name="Shan H."/>
            <person name="Telgmann-Rauber A."/>
            <person name="Kanno A."/>
            <person name="Yue Z."/>
            <person name="Chen H."/>
            <person name="Li W."/>
            <person name="Chen Y."/>
            <person name="Xu X."/>
            <person name="Zhang Y."/>
            <person name="Luo S."/>
            <person name="Chen H."/>
            <person name="Gao J."/>
            <person name="Mao Z."/>
            <person name="Pires J.C."/>
            <person name="Luo M."/>
            <person name="Kudrna D."/>
            <person name="Wing R.A."/>
            <person name="Meyers B.C."/>
            <person name="Yi K."/>
            <person name="Kong H."/>
            <person name="Lavrijsen P."/>
            <person name="Sunseri F."/>
            <person name="Falavigna A."/>
            <person name="Ye Y."/>
            <person name="Leebens-Mack J.H."/>
            <person name="Chen G."/>
        </authorList>
    </citation>
    <scope>NUCLEOTIDE SEQUENCE [LARGE SCALE GENOMIC DNA]</scope>
    <source>
        <strain evidence="3">cv. DH0086</strain>
    </source>
</reference>
<proteinExistence type="predicted"/>
<evidence type="ECO:0000313" key="3">
    <source>
        <dbReference type="Proteomes" id="UP000243459"/>
    </source>
</evidence>